<gene>
    <name evidence="2" type="ORF">CASFOL_026550</name>
</gene>
<dbReference type="Pfam" id="PF03478">
    <property type="entry name" value="Beta-prop_KIB1-4"/>
    <property type="match status" value="1"/>
</dbReference>
<accession>A0ABD3CI80</accession>
<keyword evidence="3" id="KW-1185">Reference proteome</keyword>
<dbReference type="InterPro" id="IPR050942">
    <property type="entry name" value="F-box_BR-signaling"/>
</dbReference>
<dbReference type="InterPro" id="IPR005174">
    <property type="entry name" value="KIB1-4_b-propeller"/>
</dbReference>
<evidence type="ECO:0000313" key="2">
    <source>
        <dbReference type="EMBL" id="KAL3629328.1"/>
    </source>
</evidence>
<protein>
    <recommendedName>
        <fullName evidence="1">KIB1-4 beta-propeller domain-containing protein</fullName>
    </recommendedName>
</protein>
<dbReference type="Proteomes" id="UP001632038">
    <property type="component" value="Unassembled WGS sequence"/>
</dbReference>
<dbReference type="PANTHER" id="PTHR44259:SF37">
    <property type="entry name" value="DUF1618 DOMAIN-CONTAINING PROTEIN"/>
    <property type="match status" value="1"/>
</dbReference>
<dbReference type="AlphaFoldDB" id="A0ABD3CI80"/>
<dbReference type="EMBL" id="JAVIJP010000034">
    <property type="protein sequence ID" value="KAL3629328.1"/>
    <property type="molecule type" value="Genomic_DNA"/>
</dbReference>
<name>A0ABD3CI80_9LAMI</name>
<feature type="domain" description="KIB1-4 beta-propeller" evidence="1">
    <location>
        <begin position="108"/>
        <end position="396"/>
    </location>
</feature>
<comment type="caution">
    <text evidence="2">The sequence shown here is derived from an EMBL/GenBank/DDBJ whole genome shotgun (WGS) entry which is preliminary data.</text>
</comment>
<dbReference type="PANTHER" id="PTHR44259">
    <property type="entry name" value="OS07G0183000 PROTEIN-RELATED"/>
    <property type="match status" value="1"/>
</dbReference>
<sequence>MAFSSSSLLRSICVKGISRSSSNLGKSSARSSASWFDLRPLSTAMTASDSVLNQKSPPWLMLPPEFKGSTMSYKFYNLADKKVQTLYNSYETRNFRLKCRGSKDGWLACRGSSHGWLALLSLYDEGFYLYNPISHRHIKLPTIRNCSRFVAKKVILSCSPEDDEENCRVVMIMNTNRNALAFCFPGRSKKWTLMLDENKGRSYYIDCVYSARLKLFFALTNDRKLETWDLGDPSSPKVIKVDDVEMDQYCYLSSLERRVGHLVLAKDEDLLLVMQYTMLNVGPDGSCFHDLDKRCPANSPHMTIGFDIFKYDSEKGKFEYLDSSSLGGLAIFVGKLNHSVAIQASEFPEVKPDSIYFTDAYDGKLLGRGESDDDDDDDEGAYEVIWGGGYDIGIYNYEDKTVSSCYYPCDAPSLKTISPGPIWFFPSRTI</sequence>
<organism evidence="2 3">
    <name type="scientific">Castilleja foliolosa</name>
    <dbReference type="NCBI Taxonomy" id="1961234"/>
    <lineage>
        <taxon>Eukaryota</taxon>
        <taxon>Viridiplantae</taxon>
        <taxon>Streptophyta</taxon>
        <taxon>Embryophyta</taxon>
        <taxon>Tracheophyta</taxon>
        <taxon>Spermatophyta</taxon>
        <taxon>Magnoliopsida</taxon>
        <taxon>eudicotyledons</taxon>
        <taxon>Gunneridae</taxon>
        <taxon>Pentapetalae</taxon>
        <taxon>asterids</taxon>
        <taxon>lamiids</taxon>
        <taxon>Lamiales</taxon>
        <taxon>Orobanchaceae</taxon>
        <taxon>Pedicularideae</taxon>
        <taxon>Castillejinae</taxon>
        <taxon>Castilleja</taxon>
    </lineage>
</organism>
<proteinExistence type="predicted"/>
<reference evidence="3" key="1">
    <citation type="journal article" date="2024" name="IScience">
        <title>Strigolactones Initiate the Formation of Haustorium-like Structures in Castilleja.</title>
        <authorList>
            <person name="Buerger M."/>
            <person name="Peterson D."/>
            <person name="Chory J."/>
        </authorList>
    </citation>
    <scope>NUCLEOTIDE SEQUENCE [LARGE SCALE GENOMIC DNA]</scope>
</reference>
<evidence type="ECO:0000313" key="3">
    <source>
        <dbReference type="Proteomes" id="UP001632038"/>
    </source>
</evidence>
<evidence type="ECO:0000259" key="1">
    <source>
        <dbReference type="Pfam" id="PF03478"/>
    </source>
</evidence>